<keyword evidence="1" id="KW-1133">Transmembrane helix</keyword>
<evidence type="ECO:0000313" key="2">
    <source>
        <dbReference type="EMBL" id="BAM04769.1"/>
    </source>
</evidence>
<dbReference type="eggNOG" id="COG2165">
    <property type="taxonomic scope" value="Bacteria"/>
</dbReference>
<dbReference type="Pfam" id="PF07963">
    <property type="entry name" value="N_methyl"/>
    <property type="match status" value="1"/>
</dbReference>
<dbReference type="HOGENOM" id="CLU_927043_0_0_0"/>
<dbReference type="NCBIfam" id="TIGR02532">
    <property type="entry name" value="IV_pilin_GFxxxE"/>
    <property type="match status" value="1"/>
</dbReference>
<dbReference type="PANTHER" id="PTHR30093:SF2">
    <property type="entry name" value="TYPE II SECRETION SYSTEM PROTEIN H"/>
    <property type="match status" value="1"/>
</dbReference>
<dbReference type="Gene3D" id="3.30.700.10">
    <property type="entry name" value="Glycoprotein, Type 4 Pilin"/>
    <property type="match status" value="1"/>
</dbReference>
<accession>I0IHN1</accession>
<dbReference type="InterPro" id="IPR012902">
    <property type="entry name" value="N_methyl_site"/>
</dbReference>
<feature type="transmembrane region" description="Helical" evidence="1">
    <location>
        <begin position="21"/>
        <end position="46"/>
    </location>
</feature>
<keyword evidence="1" id="KW-0812">Transmembrane</keyword>
<reference evidence="2 3" key="1">
    <citation type="submission" date="2012-02" db="EMBL/GenBank/DDBJ databases">
        <title>Complete genome sequence of Phycisphaera mikurensis NBRC 102666.</title>
        <authorList>
            <person name="Ankai A."/>
            <person name="Hosoyama A."/>
            <person name="Terui Y."/>
            <person name="Sekine M."/>
            <person name="Fukai R."/>
            <person name="Kato Y."/>
            <person name="Nakamura S."/>
            <person name="Yamada-Narita S."/>
            <person name="Kawakoshi A."/>
            <person name="Fukunaga Y."/>
            <person name="Yamazaki S."/>
            <person name="Fujita N."/>
        </authorList>
    </citation>
    <scope>NUCLEOTIDE SEQUENCE [LARGE SCALE GENOMIC DNA]</scope>
    <source>
        <strain evidence="3">NBRC 102666 / KCTC 22515 / FYK2301M01</strain>
    </source>
</reference>
<proteinExistence type="predicted"/>
<dbReference type="AlphaFoldDB" id="I0IHN1"/>
<protein>
    <recommendedName>
        <fullName evidence="4">Prepilin-type N-terminal cleavage/methylation domain-containing protein</fullName>
    </recommendedName>
</protein>
<dbReference type="SUPFAM" id="SSF54523">
    <property type="entry name" value="Pili subunits"/>
    <property type="match status" value="1"/>
</dbReference>
<dbReference type="EMBL" id="AP012338">
    <property type="protein sequence ID" value="BAM04769.1"/>
    <property type="molecule type" value="Genomic_DNA"/>
</dbReference>
<keyword evidence="1" id="KW-0472">Membrane</keyword>
<gene>
    <name evidence="2" type="ordered locus">PSMK_26100</name>
</gene>
<name>I0IHN1_PHYMF</name>
<evidence type="ECO:0008006" key="4">
    <source>
        <dbReference type="Google" id="ProtNLM"/>
    </source>
</evidence>
<dbReference type="InterPro" id="IPR045584">
    <property type="entry name" value="Pilin-like"/>
</dbReference>
<sequence>MPPRPPAPAVRGRRCRCRCSAFTLIELLAVVSIVGLLVGLLLPVLAAARIAANHVVYLSAARQLCSGYTAYHADHGGDLLLGYTPPAIGGVPVTVRDAISGQTFGYPVSDRYPWRLSPWVGDVWPLLHLHAEDPQRPAAGDAPPVAQAKAYRLSVGPAFGLNSVYLGGHAGPFYRGFSAPGNRPTRNAHVAFRAAEVRDAAAQVVFAESRLRNAGSAADPDAGLHFVSPPRANGRRWVAAGGGFEIASGLVTGLPLGRHGPAAATAFFDGHAASRTPEQLADMRGWAPRATDADWDFRSP</sequence>
<keyword evidence="3" id="KW-1185">Reference proteome</keyword>
<dbReference type="RefSeq" id="WP_014437982.1">
    <property type="nucleotide sequence ID" value="NC_017080.1"/>
</dbReference>
<dbReference type="KEGG" id="phm:PSMK_26100"/>
<organism evidence="2 3">
    <name type="scientific">Phycisphaera mikurensis (strain NBRC 102666 / KCTC 22515 / FYK2301M01)</name>
    <dbReference type="NCBI Taxonomy" id="1142394"/>
    <lineage>
        <taxon>Bacteria</taxon>
        <taxon>Pseudomonadati</taxon>
        <taxon>Planctomycetota</taxon>
        <taxon>Phycisphaerae</taxon>
        <taxon>Phycisphaerales</taxon>
        <taxon>Phycisphaeraceae</taxon>
        <taxon>Phycisphaera</taxon>
    </lineage>
</organism>
<evidence type="ECO:0000313" key="3">
    <source>
        <dbReference type="Proteomes" id="UP000007881"/>
    </source>
</evidence>
<dbReference type="STRING" id="1142394.PSMK_26100"/>
<dbReference type="Proteomes" id="UP000007881">
    <property type="component" value="Chromosome"/>
</dbReference>
<dbReference type="PANTHER" id="PTHR30093">
    <property type="entry name" value="GENERAL SECRETION PATHWAY PROTEIN G"/>
    <property type="match status" value="1"/>
</dbReference>
<evidence type="ECO:0000256" key="1">
    <source>
        <dbReference type="SAM" id="Phobius"/>
    </source>
</evidence>